<feature type="compositionally biased region" description="Low complexity" evidence="1">
    <location>
        <begin position="762"/>
        <end position="796"/>
    </location>
</feature>
<feature type="compositionally biased region" description="Polar residues" evidence="1">
    <location>
        <begin position="697"/>
        <end position="721"/>
    </location>
</feature>
<dbReference type="AlphaFoldDB" id="A0A8R1TX14"/>
<feature type="region of interest" description="Disordered" evidence="1">
    <location>
        <begin position="400"/>
        <end position="457"/>
    </location>
</feature>
<dbReference type="OMA" id="HTGHISH"/>
<accession>A0A8R1TX14</accession>
<dbReference type="EMBL" id="CMVM020000020">
    <property type="status" value="NOT_ANNOTATED_CDS"/>
    <property type="molecule type" value="Genomic_DNA"/>
</dbReference>
<feature type="compositionally biased region" description="Polar residues" evidence="1">
    <location>
        <begin position="972"/>
        <end position="992"/>
    </location>
</feature>
<feature type="compositionally biased region" description="Basic and acidic residues" evidence="1">
    <location>
        <begin position="1037"/>
        <end position="1050"/>
    </location>
</feature>
<feature type="compositionally biased region" description="Polar residues" evidence="1">
    <location>
        <begin position="1294"/>
        <end position="1305"/>
    </location>
</feature>
<feature type="compositionally biased region" description="Polar residues" evidence="1">
    <location>
        <begin position="1128"/>
        <end position="1137"/>
    </location>
</feature>
<feature type="compositionally biased region" description="Polar residues" evidence="1">
    <location>
        <begin position="737"/>
        <end position="760"/>
    </location>
</feature>
<feature type="compositionally biased region" description="Polar residues" evidence="1">
    <location>
        <begin position="1094"/>
        <end position="1119"/>
    </location>
</feature>
<feature type="region of interest" description="Disordered" evidence="1">
    <location>
        <begin position="697"/>
        <end position="796"/>
    </location>
</feature>
<feature type="region of interest" description="Disordered" evidence="1">
    <location>
        <begin position="921"/>
        <end position="993"/>
    </location>
</feature>
<feature type="compositionally biased region" description="Low complexity" evidence="1">
    <location>
        <begin position="934"/>
        <end position="952"/>
    </location>
</feature>
<keyword evidence="3" id="KW-1185">Reference proteome</keyword>
<organism evidence="2 3">
    <name type="scientific">Onchocerca volvulus</name>
    <dbReference type="NCBI Taxonomy" id="6282"/>
    <lineage>
        <taxon>Eukaryota</taxon>
        <taxon>Metazoa</taxon>
        <taxon>Ecdysozoa</taxon>
        <taxon>Nematoda</taxon>
        <taxon>Chromadorea</taxon>
        <taxon>Rhabditida</taxon>
        <taxon>Spirurina</taxon>
        <taxon>Spiruromorpha</taxon>
        <taxon>Filarioidea</taxon>
        <taxon>Onchocercidae</taxon>
        <taxon>Onchocerca</taxon>
    </lineage>
</organism>
<evidence type="ECO:0000313" key="3">
    <source>
        <dbReference type="Proteomes" id="UP000024404"/>
    </source>
</evidence>
<feature type="compositionally biased region" description="Low complexity" evidence="1">
    <location>
        <begin position="1005"/>
        <end position="1014"/>
    </location>
</feature>
<feature type="region of interest" description="Disordered" evidence="1">
    <location>
        <begin position="1293"/>
        <end position="1314"/>
    </location>
</feature>
<dbReference type="EnsemblMetazoa" id="OVOC729.1">
    <property type="protein sequence ID" value="OVOC729.1"/>
    <property type="gene ID" value="WBGene00237538"/>
</dbReference>
<dbReference type="Proteomes" id="UP000024404">
    <property type="component" value="Unassembled WGS sequence"/>
</dbReference>
<protein>
    <submittedName>
        <fullName evidence="2">Uncharacterized protein</fullName>
    </submittedName>
</protein>
<evidence type="ECO:0000256" key="1">
    <source>
        <dbReference type="SAM" id="MobiDB-lite"/>
    </source>
</evidence>
<sequence>MNEQWSCAGICVEPQSEQRSLGTNQQATAEIHNLSGISRTTPAASLSTARIPTNFPNCSSPSSSSQSDCITGATSHSSAVDGRALISCSTVSLNKVEEQNSSCSYEASSSVPTDGILLSSSSRTLTDETYPSTSTVDTNIFDEKTTLQDCQLSRIIRRRCRFLLPSNISHKLLRIALKQPATLKHLNITSVKVGESDLLPVIVNDATLSLLSLPFSSTGSEMNSLAGVPVPVGANATDRTRVYDPYQRHVILCAQPLNVVFYSENSENSRHELTPSTSAGHASGKRKADIISNDMYQTAIGMHGYVGATTGQSSATTVAASVKQQQSQTSNTSSPLLVNLLRSSSPVANAGMHNLQHTHMSRPSAAPVMQHMSAPSPQAQGTAGYSSYPYMGQSAMNAAVQPGRMRPSATPTEASHLTTSTLGHSEQQQMRPAPQEVSMERHQQIVASQQSAPAQQLPQTYYPQYNQRRPMIAGFAVRGQMPQQQSAIYAHQQGQMMPPHYIHVQQQPRLSGQPIPVHFHQTISLEQDVNAAGGQIPVSAPPPKKRKRPTKKQLKEAEIAQQTAAAAAAQQQFMMEQQMNSRVPSANAHTVDRPNIMSQVMHSGQPNVGITYAQHPQGYPPQTLRSPPTLSAQTGPMMQNPSSNPSFYQQQNVWVPQHQQQIMPQQRPQMIYSGQMQHHWQNNQSHHSRMMYPQADNVSEMSTGSSGSVHTSPIPSRNASIDYSPASQSSSTMSPLYHQQQPSMVYQQPPNQQTPSSGLTYPQPSSSQQQVPARPQQQPLPMQMQEPQQQPSQFSAEQHCLDIQPKSCLPVLQSGGDFEMDDELGANIADDCGDYNDLDSIEPMTESSEFGATLMASHQQQMQQRPANTQQHMQEQQQQQYYGRMLPPQNRYDIQSPMQQQNIGYMRQMCNETQMRQTQCGFPGTLGLSQQQHQSFSQGYSSPQQQQQPSQGTASLFMSPPSQPNCSPSPYTPRSSPQKDGNNFTARQQQQPRHIAVAYQQYAASPLSQQQQQPIRTPLSAPPTVHSQSQLHPTCGRIDDLRSSRSDGEITPRTPAIDSNIATIEYDKDPINSTIDAVVMRALSDQDKLSSTSISNYFRGSRNRPSANTQSSTAEQSGNNDRKMMGNNVATSMRPVNTTKQSGQFQSSQQTQQLSNTDDSLMEGAGLGLTGSHNGQAMGNSALSLNKTPVSAQQLVSASRENLHGVICGGNNEMHTLTLPGRQQKEQRINDRIGDQRPNNTVEQHHLTNGHESLNMLKERGFAQPCNGMLPLSQSNDDERRLTGGLVSMMTAADMQQPQRSSPKATGTARRNRRKADLSLEALSYDDEDEITVPTFGTTQSAYQASYIRRVSGPGSIVVGCSGSAPVQPPFANINVQSAQNNFSATVARQQQMLKQQPKTS</sequence>
<feature type="region of interest" description="Disordered" evidence="1">
    <location>
        <begin position="1094"/>
        <end position="1182"/>
    </location>
</feature>
<feature type="compositionally biased region" description="Low complexity" evidence="1">
    <location>
        <begin position="444"/>
        <end position="457"/>
    </location>
</feature>
<feature type="compositionally biased region" description="Basic residues" evidence="1">
    <location>
        <begin position="543"/>
        <end position="552"/>
    </location>
</feature>
<evidence type="ECO:0000313" key="2">
    <source>
        <dbReference type="EnsemblMetazoa" id="OVOC729.1"/>
    </source>
</evidence>
<name>A0A8R1TX14_ONCVO</name>
<feature type="compositionally biased region" description="Low complexity" evidence="1">
    <location>
        <begin position="724"/>
        <end position="734"/>
    </location>
</feature>
<reference evidence="2" key="2">
    <citation type="submission" date="2022-06" db="UniProtKB">
        <authorList>
            <consortium name="EnsemblMetazoa"/>
        </authorList>
    </citation>
    <scope>IDENTIFICATION</scope>
</reference>
<feature type="compositionally biased region" description="Low complexity" evidence="1">
    <location>
        <begin position="1138"/>
        <end position="1157"/>
    </location>
</feature>
<feature type="compositionally biased region" description="Polar residues" evidence="1">
    <location>
        <begin position="1171"/>
        <end position="1182"/>
    </location>
</feature>
<feature type="region of interest" description="Disordered" evidence="1">
    <location>
        <begin position="1005"/>
        <end position="1055"/>
    </location>
</feature>
<reference evidence="3" key="1">
    <citation type="submission" date="2013-10" db="EMBL/GenBank/DDBJ databases">
        <title>Genome sequencing of Onchocerca volvulus.</title>
        <authorList>
            <person name="Cotton J."/>
            <person name="Tsai J."/>
            <person name="Stanley E."/>
            <person name="Tracey A."/>
            <person name="Holroyd N."/>
            <person name="Lustigman S."/>
            <person name="Berriman M."/>
        </authorList>
    </citation>
    <scope>NUCLEOTIDE SEQUENCE</scope>
</reference>
<feature type="compositionally biased region" description="Polar residues" evidence="1">
    <location>
        <begin position="409"/>
        <end position="430"/>
    </location>
</feature>
<proteinExistence type="predicted"/>
<feature type="region of interest" description="Disordered" evidence="1">
    <location>
        <begin position="533"/>
        <end position="553"/>
    </location>
</feature>